<evidence type="ECO:0000313" key="6">
    <source>
        <dbReference type="EMBL" id="PYE48284.1"/>
    </source>
</evidence>
<evidence type="ECO:0000256" key="1">
    <source>
        <dbReference type="ARBA" id="ARBA00005417"/>
    </source>
</evidence>
<reference evidence="6 8" key="1">
    <citation type="submission" date="2018-06" db="EMBL/GenBank/DDBJ databases">
        <title>Genomic Encyclopedia of Type Strains, Phase III (KMG-III): the genomes of soil and plant-associated and newly described type strains.</title>
        <authorList>
            <person name="Whitman W."/>
        </authorList>
    </citation>
    <scope>NUCLEOTIDE SEQUENCE [LARGE SCALE GENOMIC DNA]</scope>
    <source>
        <strain evidence="6 8">CECT 7022</strain>
    </source>
</reference>
<feature type="domain" description="ABC transporter" evidence="5">
    <location>
        <begin position="2"/>
        <end position="269"/>
    </location>
</feature>
<gene>
    <name evidence="6" type="ORF">DFQ00_109138</name>
    <name evidence="7" type="ORF">HUB98_11395</name>
</gene>
<keyword evidence="4 6" id="KW-0067">ATP-binding</keyword>
<dbReference type="InterPro" id="IPR003439">
    <property type="entry name" value="ABC_transporter-like_ATP-bd"/>
</dbReference>
<dbReference type="InterPro" id="IPR017871">
    <property type="entry name" value="ABC_transporter-like_CS"/>
</dbReference>
<dbReference type="InterPro" id="IPR027417">
    <property type="entry name" value="P-loop_NTPase"/>
</dbReference>
<dbReference type="Pfam" id="PF00005">
    <property type="entry name" value="ABC_tran"/>
    <property type="match status" value="1"/>
</dbReference>
<protein>
    <submittedName>
        <fullName evidence="7">ATP-binding cassette domain-containing protein</fullName>
    </submittedName>
    <submittedName>
        <fullName evidence="6">Nickel transport system ATP-binding protein</fullName>
    </submittedName>
</protein>
<comment type="similarity">
    <text evidence="1">Belongs to the ABC transporter superfamily.</text>
</comment>
<dbReference type="InterPro" id="IPR050319">
    <property type="entry name" value="ABC_transp_ATP-bind"/>
</dbReference>
<organism evidence="6 8">
    <name type="scientific">Paenibacillus barcinonensis</name>
    <dbReference type="NCBI Taxonomy" id="198119"/>
    <lineage>
        <taxon>Bacteria</taxon>
        <taxon>Bacillati</taxon>
        <taxon>Bacillota</taxon>
        <taxon>Bacilli</taxon>
        <taxon>Bacillales</taxon>
        <taxon>Paenibacillaceae</taxon>
        <taxon>Paenibacillus</taxon>
    </lineage>
</organism>
<sequence length="274" mass="30803">MLTVEQVDKSYVQGGMFSKQRQQVLKKVTLECRQGECLGIIGESGSGKSTLGRLMLGLERPDRGTIRFEGKDVMDRRARIGRISAVFQNYTSSMNPFLTVQDAIMEPMKAQQKTGLVGQQKLVKERHKLEQGNHESAQRPQMTATAKVDMLLAQVGLDPSYRLKYAHELSGGEAQRVCIARAISTEPKCIVLDEAVSSLDVSVQIQVLQLLKSLKSLYKMSYVFITHDIQAAAYICDRLVFFREGRVEETIAVEQLKHVQSDYARKLLKHLISL</sequence>
<accession>A0A2V4VPI1</accession>
<dbReference type="Proteomes" id="UP000247790">
    <property type="component" value="Unassembled WGS sequence"/>
</dbReference>
<proteinExistence type="inferred from homology"/>
<dbReference type="PROSITE" id="PS00211">
    <property type="entry name" value="ABC_TRANSPORTER_1"/>
    <property type="match status" value="1"/>
</dbReference>
<evidence type="ECO:0000313" key="8">
    <source>
        <dbReference type="Proteomes" id="UP000247790"/>
    </source>
</evidence>
<dbReference type="PANTHER" id="PTHR43776:SF7">
    <property type="entry name" value="D,D-DIPEPTIDE TRANSPORT ATP-BINDING PROTEIN DDPF-RELATED"/>
    <property type="match status" value="1"/>
</dbReference>
<dbReference type="RefSeq" id="WP_110897430.1">
    <property type="nucleotide sequence ID" value="NZ_CP054614.1"/>
</dbReference>
<reference evidence="7 9" key="2">
    <citation type="submission" date="2020-06" db="EMBL/GenBank/DDBJ databases">
        <title>Complete genome of Paenibacillus barcinonensis KACC11450.</title>
        <authorList>
            <person name="Kim M."/>
            <person name="Park Y.-J."/>
            <person name="Shin J.-H."/>
        </authorList>
    </citation>
    <scope>NUCLEOTIDE SEQUENCE [LARGE SCALE GENOMIC DNA]</scope>
    <source>
        <strain evidence="7 9">KACC11450</strain>
    </source>
</reference>
<dbReference type="SMART" id="SM00382">
    <property type="entry name" value="AAA"/>
    <property type="match status" value="1"/>
</dbReference>
<evidence type="ECO:0000256" key="2">
    <source>
        <dbReference type="ARBA" id="ARBA00022448"/>
    </source>
</evidence>
<evidence type="ECO:0000256" key="3">
    <source>
        <dbReference type="ARBA" id="ARBA00022741"/>
    </source>
</evidence>
<dbReference type="PANTHER" id="PTHR43776">
    <property type="entry name" value="TRANSPORT ATP-BINDING PROTEIN"/>
    <property type="match status" value="1"/>
</dbReference>
<dbReference type="CDD" id="cd03257">
    <property type="entry name" value="ABC_NikE_OppD_transporters"/>
    <property type="match status" value="1"/>
</dbReference>
<dbReference type="PROSITE" id="PS50893">
    <property type="entry name" value="ABC_TRANSPORTER_2"/>
    <property type="match status" value="1"/>
</dbReference>
<dbReference type="InterPro" id="IPR003593">
    <property type="entry name" value="AAA+_ATPase"/>
</dbReference>
<keyword evidence="9" id="KW-1185">Reference proteome</keyword>
<dbReference type="AlphaFoldDB" id="A0A2V4VPI1"/>
<dbReference type="Gene3D" id="3.40.50.300">
    <property type="entry name" value="P-loop containing nucleotide triphosphate hydrolases"/>
    <property type="match status" value="1"/>
</dbReference>
<dbReference type="EMBL" id="CP054614">
    <property type="protein sequence ID" value="QKS56870.1"/>
    <property type="molecule type" value="Genomic_DNA"/>
</dbReference>
<dbReference type="GO" id="GO:0055085">
    <property type="term" value="P:transmembrane transport"/>
    <property type="evidence" value="ECO:0007669"/>
    <property type="project" value="UniProtKB-ARBA"/>
</dbReference>
<dbReference type="GO" id="GO:0016887">
    <property type="term" value="F:ATP hydrolysis activity"/>
    <property type="evidence" value="ECO:0007669"/>
    <property type="project" value="InterPro"/>
</dbReference>
<dbReference type="GO" id="GO:0005524">
    <property type="term" value="F:ATP binding"/>
    <property type="evidence" value="ECO:0007669"/>
    <property type="project" value="UniProtKB-KW"/>
</dbReference>
<dbReference type="Proteomes" id="UP000509327">
    <property type="component" value="Chromosome"/>
</dbReference>
<dbReference type="OrthoDB" id="9802264at2"/>
<evidence type="ECO:0000256" key="4">
    <source>
        <dbReference type="ARBA" id="ARBA00022840"/>
    </source>
</evidence>
<dbReference type="EMBL" id="QJSW01000009">
    <property type="protein sequence ID" value="PYE48284.1"/>
    <property type="molecule type" value="Genomic_DNA"/>
</dbReference>
<evidence type="ECO:0000259" key="5">
    <source>
        <dbReference type="PROSITE" id="PS50893"/>
    </source>
</evidence>
<keyword evidence="2" id="KW-0813">Transport</keyword>
<evidence type="ECO:0000313" key="7">
    <source>
        <dbReference type="EMBL" id="QKS56870.1"/>
    </source>
</evidence>
<dbReference type="SUPFAM" id="SSF52540">
    <property type="entry name" value="P-loop containing nucleoside triphosphate hydrolases"/>
    <property type="match status" value="1"/>
</dbReference>
<keyword evidence="3" id="KW-0547">Nucleotide-binding</keyword>
<evidence type="ECO:0000313" key="9">
    <source>
        <dbReference type="Proteomes" id="UP000509327"/>
    </source>
</evidence>
<name>A0A2V4VPI1_PAEBA</name>